<dbReference type="SUPFAM" id="SSF53335">
    <property type="entry name" value="S-adenosyl-L-methionine-dependent methyltransferases"/>
    <property type="match status" value="1"/>
</dbReference>
<reference evidence="5 6" key="1">
    <citation type="journal article" date="2023" name="Nat. Commun.">
        <title>Origin of minicircular mitochondrial genomes in red algae.</title>
        <authorList>
            <person name="Lee Y."/>
            <person name="Cho C.H."/>
            <person name="Lee Y.M."/>
            <person name="Park S.I."/>
            <person name="Yang J.H."/>
            <person name="West J.A."/>
            <person name="Bhattacharya D."/>
            <person name="Yoon H.S."/>
        </authorList>
    </citation>
    <scope>NUCLEOTIDE SEQUENCE [LARGE SCALE GENOMIC DNA]</scope>
    <source>
        <strain evidence="5 6">CCMP1338</strain>
        <tissue evidence="5">Whole cell</tissue>
    </source>
</reference>
<gene>
    <name evidence="5" type="ORF">NDN08_003666</name>
</gene>
<keyword evidence="2" id="KW-0489">Methyltransferase</keyword>
<evidence type="ECO:0000256" key="2">
    <source>
        <dbReference type="ARBA" id="ARBA00022603"/>
    </source>
</evidence>
<evidence type="ECO:0000256" key="1">
    <source>
        <dbReference type="ARBA" id="ARBA00008361"/>
    </source>
</evidence>
<sequence>MSFQDCGRLDNSEYLEDPVLSNEMTEDQESGSFDKVEYWSKFYKSDGDELEFYEWYSAEWLPEFVSTEVDKVDGDSVLDIGCGTSPLLFTLANGSSDTSERIQELKLVGVDFVEEAIEFLKKEAIAQSVDIDFRVMDVTQGLQGIRSSSFSVVVDKGCLDCFVTGEGTSKLAGYLKEVARVLKGNGSFLLLPVNFANIRHLLQTGEIVADTDADGVRSSSAAALEARKRADSATTDVQGTSRHGLEVHHIVLYQQKHLYICKLGPCEKLSVTCGGCGLNMEASYPKLDKQCVCGNALRRFALS</sequence>
<dbReference type="InterPro" id="IPR025714">
    <property type="entry name" value="Methyltranfer_dom"/>
</dbReference>
<dbReference type="AlphaFoldDB" id="A0AAV8UXG3"/>
<name>A0AAV8UXG3_9RHOD</name>
<comment type="similarity">
    <text evidence="1">Belongs to the methyltransferase superfamily.</text>
</comment>
<comment type="caution">
    <text evidence="5">The sequence shown here is derived from an EMBL/GenBank/DDBJ whole genome shotgun (WGS) entry which is preliminary data.</text>
</comment>
<dbReference type="Proteomes" id="UP001157974">
    <property type="component" value="Unassembled WGS sequence"/>
</dbReference>
<protein>
    <recommendedName>
        <fullName evidence="4">Methyltransferase domain-containing protein</fullName>
    </recommendedName>
</protein>
<evidence type="ECO:0000313" key="5">
    <source>
        <dbReference type="EMBL" id="KAJ8907184.1"/>
    </source>
</evidence>
<evidence type="ECO:0000313" key="6">
    <source>
        <dbReference type="Proteomes" id="UP001157974"/>
    </source>
</evidence>
<feature type="domain" description="Methyltransferase" evidence="4">
    <location>
        <begin position="73"/>
        <end position="194"/>
    </location>
</feature>
<dbReference type="PANTHER" id="PTHR12176">
    <property type="entry name" value="SAM-DEPENDENT METHYLTRANSFERASE SUPERFAMILY PROTEIN"/>
    <property type="match status" value="1"/>
</dbReference>
<dbReference type="GO" id="GO:0032259">
    <property type="term" value="P:methylation"/>
    <property type="evidence" value="ECO:0007669"/>
    <property type="project" value="UniProtKB-KW"/>
</dbReference>
<dbReference type="InterPro" id="IPR051419">
    <property type="entry name" value="Lys/N-term_MeTrsfase_sf"/>
</dbReference>
<dbReference type="EMBL" id="JAMWBK010000003">
    <property type="protein sequence ID" value="KAJ8907184.1"/>
    <property type="molecule type" value="Genomic_DNA"/>
</dbReference>
<dbReference type="Pfam" id="PF13847">
    <property type="entry name" value="Methyltransf_31"/>
    <property type="match status" value="1"/>
</dbReference>
<evidence type="ECO:0000256" key="3">
    <source>
        <dbReference type="ARBA" id="ARBA00022679"/>
    </source>
</evidence>
<proteinExistence type="inferred from homology"/>
<dbReference type="GO" id="GO:0008168">
    <property type="term" value="F:methyltransferase activity"/>
    <property type="evidence" value="ECO:0007669"/>
    <property type="project" value="UniProtKB-KW"/>
</dbReference>
<dbReference type="Gene3D" id="3.40.50.150">
    <property type="entry name" value="Vaccinia Virus protein VP39"/>
    <property type="match status" value="1"/>
</dbReference>
<dbReference type="CDD" id="cd02440">
    <property type="entry name" value="AdoMet_MTases"/>
    <property type="match status" value="1"/>
</dbReference>
<dbReference type="InterPro" id="IPR029063">
    <property type="entry name" value="SAM-dependent_MTases_sf"/>
</dbReference>
<organism evidence="5 6">
    <name type="scientific">Rhodosorus marinus</name>
    <dbReference type="NCBI Taxonomy" id="101924"/>
    <lineage>
        <taxon>Eukaryota</taxon>
        <taxon>Rhodophyta</taxon>
        <taxon>Stylonematophyceae</taxon>
        <taxon>Stylonematales</taxon>
        <taxon>Stylonemataceae</taxon>
        <taxon>Rhodosorus</taxon>
    </lineage>
</organism>
<keyword evidence="6" id="KW-1185">Reference proteome</keyword>
<evidence type="ECO:0000259" key="4">
    <source>
        <dbReference type="Pfam" id="PF13847"/>
    </source>
</evidence>
<keyword evidence="3" id="KW-0808">Transferase</keyword>
<accession>A0AAV8UXG3</accession>